<evidence type="ECO:0000256" key="6">
    <source>
        <dbReference type="PIRSR" id="PIRSR000524-1"/>
    </source>
</evidence>
<gene>
    <name evidence="9" type="ORF">SE15_09120</name>
</gene>
<evidence type="ECO:0000256" key="1">
    <source>
        <dbReference type="ARBA" id="ARBA00001933"/>
    </source>
</evidence>
<comment type="caution">
    <text evidence="9">The sequence shown here is derived from an EMBL/GenBank/DDBJ whole genome shotgun (WGS) entry which is preliminary data.</text>
</comment>
<dbReference type="Proteomes" id="UP000050544">
    <property type="component" value="Unassembled WGS sequence"/>
</dbReference>
<sequence length="363" mass="39472">METYPIPMVPGPVRVPPEVLAALQVDYGSGDLEREFLDLYNQVEANLQQLCATRNRIVVQTGEGMLALWGALKSTLRPGERVLALATGVFGYGIAEMARAIGAEVKIIGLPYDATLNNWEEIEAAIHEFKPKMITAVHCETPSGTLNPLAEVGRLKAKYGVPLLYVDAVSSIGGTPVEVDAWGIDLALGGSQKVLSAPPMMAFVAVSEAAWEIIEQVDYVGYDALKPFRHAQTRFEFPYTPNWHGVASLKVASDLLLQEGLANVFARHEQVAAYCRQRLQALGLRLLPRPEAIPSPTVTAVYVPEGIAWPDLDARFRQHGLVVGGSYGPLAGKVFRLGHMGSQADMRLVTQALDVIEHVVRAL</sequence>
<reference evidence="9 10" key="1">
    <citation type="submission" date="2015-07" db="EMBL/GenBank/DDBJ databases">
        <title>Whole genome sequence of Thermanaerothrix daxensis DSM 23592.</title>
        <authorList>
            <person name="Hemp J."/>
            <person name="Ward L.M."/>
            <person name="Pace L.A."/>
            <person name="Fischer W.W."/>
        </authorList>
    </citation>
    <scope>NUCLEOTIDE SEQUENCE [LARGE SCALE GENOMIC DNA]</scope>
    <source>
        <strain evidence="9 10">GNS-1</strain>
    </source>
</reference>
<evidence type="ECO:0000256" key="5">
    <source>
        <dbReference type="ARBA" id="ARBA00022898"/>
    </source>
</evidence>
<name>A0A0P6XPH4_9CHLR</name>
<evidence type="ECO:0000259" key="8">
    <source>
        <dbReference type="Pfam" id="PF00266"/>
    </source>
</evidence>
<evidence type="ECO:0000256" key="2">
    <source>
        <dbReference type="ARBA" id="ARBA00009236"/>
    </source>
</evidence>
<proteinExistence type="inferred from homology"/>
<dbReference type="InterPro" id="IPR000192">
    <property type="entry name" value="Aminotrans_V_dom"/>
</dbReference>
<evidence type="ECO:0000256" key="3">
    <source>
        <dbReference type="ARBA" id="ARBA00022576"/>
    </source>
</evidence>
<dbReference type="EMBL" id="LGKO01000005">
    <property type="protein sequence ID" value="KPL82339.1"/>
    <property type="molecule type" value="Genomic_DNA"/>
</dbReference>
<feature type="modified residue" description="N6-(pyridoxal phosphate)lysine" evidence="7">
    <location>
        <position position="193"/>
    </location>
</feature>
<dbReference type="STRING" id="869279.SE15_09120"/>
<dbReference type="GO" id="GO:0008453">
    <property type="term" value="F:alanine-glyoxylate transaminase activity"/>
    <property type="evidence" value="ECO:0007669"/>
    <property type="project" value="TreeGrafter"/>
</dbReference>
<keyword evidence="5 7" id="KW-0663">Pyridoxal phosphate</keyword>
<comment type="similarity">
    <text evidence="2">Belongs to the class-V pyridoxal-phosphate-dependent aminotransferase family.</text>
</comment>
<dbReference type="Gene3D" id="3.90.1150.10">
    <property type="entry name" value="Aspartate Aminotransferase, domain 1"/>
    <property type="match status" value="1"/>
</dbReference>
<dbReference type="PATRIC" id="fig|869279.4.peg.1431"/>
<keyword evidence="4 9" id="KW-0808">Transferase</keyword>
<dbReference type="InterPro" id="IPR015422">
    <property type="entry name" value="PyrdxlP-dep_Trfase_small"/>
</dbReference>
<keyword evidence="3 9" id="KW-0032">Aminotransferase</keyword>
<organism evidence="9 10">
    <name type="scientific">Thermanaerothrix daxensis</name>
    <dbReference type="NCBI Taxonomy" id="869279"/>
    <lineage>
        <taxon>Bacteria</taxon>
        <taxon>Bacillati</taxon>
        <taxon>Chloroflexota</taxon>
        <taxon>Anaerolineae</taxon>
        <taxon>Anaerolineales</taxon>
        <taxon>Anaerolineaceae</taxon>
        <taxon>Thermanaerothrix</taxon>
    </lineage>
</organism>
<evidence type="ECO:0000256" key="4">
    <source>
        <dbReference type="ARBA" id="ARBA00022679"/>
    </source>
</evidence>
<dbReference type="GO" id="GO:0004760">
    <property type="term" value="F:L-serine-pyruvate transaminase activity"/>
    <property type="evidence" value="ECO:0007669"/>
    <property type="project" value="TreeGrafter"/>
</dbReference>
<accession>A0A0P6XPH4</accession>
<keyword evidence="10" id="KW-1185">Reference proteome</keyword>
<dbReference type="InterPro" id="IPR015421">
    <property type="entry name" value="PyrdxlP-dep_Trfase_major"/>
</dbReference>
<evidence type="ECO:0000256" key="7">
    <source>
        <dbReference type="PIRSR" id="PIRSR000524-50"/>
    </source>
</evidence>
<feature type="domain" description="Aminotransferase class V" evidence="8">
    <location>
        <begin position="28"/>
        <end position="321"/>
    </location>
</feature>
<protein>
    <submittedName>
        <fullName evidence="9">Aminotransferase</fullName>
    </submittedName>
</protein>
<dbReference type="PIRSF" id="PIRSF000524">
    <property type="entry name" value="SPT"/>
    <property type="match status" value="1"/>
</dbReference>
<dbReference type="Gene3D" id="3.40.640.10">
    <property type="entry name" value="Type I PLP-dependent aspartate aminotransferase-like (Major domain)"/>
    <property type="match status" value="1"/>
</dbReference>
<evidence type="ECO:0000313" key="10">
    <source>
        <dbReference type="Proteomes" id="UP000050544"/>
    </source>
</evidence>
<dbReference type="Pfam" id="PF00266">
    <property type="entry name" value="Aminotran_5"/>
    <property type="match status" value="1"/>
</dbReference>
<dbReference type="InterPro" id="IPR024169">
    <property type="entry name" value="SP_NH2Trfase/AEP_transaminase"/>
</dbReference>
<feature type="binding site" evidence="6">
    <location>
        <position position="336"/>
    </location>
    <ligand>
        <name>substrate</name>
    </ligand>
</feature>
<dbReference type="OrthoDB" id="389074at2"/>
<dbReference type="GO" id="GO:0019265">
    <property type="term" value="P:glycine biosynthetic process, by transamination of glyoxylate"/>
    <property type="evidence" value="ECO:0007669"/>
    <property type="project" value="TreeGrafter"/>
</dbReference>
<dbReference type="RefSeq" id="WP_054521804.1">
    <property type="nucleotide sequence ID" value="NZ_LGKO01000005.1"/>
</dbReference>
<dbReference type="InterPro" id="IPR015424">
    <property type="entry name" value="PyrdxlP-dep_Trfase"/>
</dbReference>
<dbReference type="PANTHER" id="PTHR21152:SF24">
    <property type="entry name" value="ALANINE--GLYOXYLATE AMINOTRANSFERASE 1"/>
    <property type="match status" value="1"/>
</dbReference>
<dbReference type="PANTHER" id="PTHR21152">
    <property type="entry name" value="AMINOTRANSFERASE CLASS V"/>
    <property type="match status" value="1"/>
</dbReference>
<evidence type="ECO:0000313" key="9">
    <source>
        <dbReference type="EMBL" id="KPL82339.1"/>
    </source>
</evidence>
<comment type="cofactor">
    <cofactor evidence="1 7">
        <name>pyridoxal 5'-phosphate</name>
        <dbReference type="ChEBI" id="CHEBI:597326"/>
    </cofactor>
</comment>
<dbReference type="SUPFAM" id="SSF53383">
    <property type="entry name" value="PLP-dependent transferases"/>
    <property type="match status" value="1"/>
</dbReference>
<dbReference type="AlphaFoldDB" id="A0A0P6XPH4"/>